<feature type="compositionally biased region" description="Basic and acidic residues" evidence="1">
    <location>
        <begin position="117"/>
        <end position="126"/>
    </location>
</feature>
<name>A0A9P6PPM5_9FUNG</name>
<organism evidence="2 3">
    <name type="scientific">Mortierella polycephala</name>
    <dbReference type="NCBI Taxonomy" id="41804"/>
    <lineage>
        <taxon>Eukaryota</taxon>
        <taxon>Fungi</taxon>
        <taxon>Fungi incertae sedis</taxon>
        <taxon>Mucoromycota</taxon>
        <taxon>Mortierellomycotina</taxon>
        <taxon>Mortierellomycetes</taxon>
        <taxon>Mortierellales</taxon>
        <taxon>Mortierellaceae</taxon>
        <taxon>Mortierella</taxon>
    </lineage>
</organism>
<feature type="compositionally biased region" description="Polar residues" evidence="1">
    <location>
        <begin position="53"/>
        <end position="69"/>
    </location>
</feature>
<dbReference type="Proteomes" id="UP000726737">
    <property type="component" value="Unassembled WGS sequence"/>
</dbReference>
<dbReference type="AlphaFoldDB" id="A0A9P6PPM5"/>
<dbReference type="OrthoDB" id="298939at2759"/>
<sequence length="894" mass="95576">MTGTPEITDSTRPVTQRSALKDPDSPTSVLDFSQAGNLFVVNPDTSGIKAVSDSSILVKQPLATRSTPTPRVLSATSDTIPTPSTTSSSLDRPTSLTLSEQVTPRLPEGEAEDERPVEDKVMDFDMSRSANASQPNPVKKDHERSKSRMGLRRTLAKLSIAIPTHGPVSSPGLAKTSHRSPCAQSTTPHSAKSLGMASNDDVESPDSGSSGGPLSRQSSGSSFGSPKNALDSRSRRSSAGSTRIMTVSPGPSSPNVGYLRMTSIPGSGPGSAVPSAANSATPSATPSRASSPTMLSDSSASVGAQDDQSNRERHHGVSRLSTTPTKPDIRLHVGTPVTEEMRHKGYYQPDDSDSRPSTPSPLANMESTTHSSPTTPNSFIQPWAVGRKYSNASVASSSLDPLERGQTAQGIRDEFYLNKDVQDQNMPTESFETRMVELQTGIPTSSGSAQCSVIKPFYEEPVVAGRFAGQMTQGSEQAVCNAVNQHKVQEYSMAPPAMETHPPHTVSTPPPAALLSPSASGILMAPRQSPESFYDGDEYPLPFQSAGFSPAQWFHESRSSSSHSFHSHPGVEANTPSQAPFEARARSISPHVKTSISRSTSQGSAVALTDSNLELPAQEFSPQNLEGARIQGAMSMKPTVEQFPSEIYSTSGSVPDNSRRHGTPHPMIPLLSSNSFPSDQRWLTLNDADVSNQLGAQGSGTLIEQPLDMHSTNAEVYGDAPGYHESDYYPGCASAPSSEHTSSHPSRSNSRRSSPKRHWHSDPTTPIVQQPMMAQESGHYDVTANGKHCQQNRTMTMTTDIPQRQVQSKVYPTDAGAYPSREAMQSVHKRDARQQALSQQNSHGRGVMNGGSALETMSKGEHEEEIGEPGSTRGNRAVLSVVNLEHDQNQGEAQ</sequence>
<gene>
    <name evidence="2" type="ORF">BG011_009276</name>
</gene>
<feature type="compositionally biased region" description="Low complexity" evidence="1">
    <location>
        <begin position="76"/>
        <end position="99"/>
    </location>
</feature>
<feature type="compositionally biased region" description="Low complexity" evidence="1">
    <location>
        <begin position="355"/>
        <end position="378"/>
    </location>
</feature>
<evidence type="ECO:0000313" key="3">
    <source>
        <dbReference type="Proteomes" id="UP000726737"/>
    </source>
</evidence>
<accession>A0A9P6PPM5</accession>
<feature type="compositionally biased region" description="Low complexity" evidence="1">
    <location>
        <begin position="271"/>
        <end position="293"/>
    </location>
</feature>
<dbReference type="EMBL" id="JAAAJA010000817">
    <property type="protein sequence ID" value="KAG0249462.1"/>
    <property type="molecule type" value="Genomic_DNA"/>
</dbReference>
<feature type="compositionally biased region" description="Basic and acidic residues" evidence="1">
    <location>
        <begin position="884"/>
        <end position="894"/>
    </location>
</feature>
<feature type="region of interest" description="Disordered" evidence="1">
    <location>
        <begin position="559"/>
        <end position="603"/>
    </location>
</feature>
<feature type="region of interest" description="Disordered" evidence="1">
    <location>
        <begin position="834"/>
        <end position="894"/>
    </location>
</feature>
<proteinExistence type="predicted"/>
<feature type="compositionally biased region" description="Polar residues" evidence="1">
    <location>
        <begin position="1"/>
        <end position="18"/>
    </location>
</feature>
<feature type="compositionally biased region" description="Polar residues" evidence="1">
    <location>
        <begin position="592"/>
        <end position="603"/>
    </location>
</feature>
<comment type="caution">
    <text evidence="2">The sequence shown here is derived from an EMBL/GenBank/DDBJ whole genome shotgun (WGS) entry which is preliminary data.</text>
</comment>
<keyword evidence="3" id="KW-1185">Reference proteome</keyword>
<feature type="compositionally biased region" description="Basic residues" evidence="1">
    <location>
        <begin position="749"/>
        <end position="759"/>
    </location>
</feature>
<feature type="region of interest" description="Disordered" evidence="1">
    <location>
        <begin position="1"/>
        <end position="28"/>
    </location>
</feature>
<feature type="region of interest" description="Disordered" evidence="1">
    <location>
        <begin position="53"/>
        <end position="379"/>
    </location>
</feature>
<reference evidence="2" key="1">
    <citation type="journal article" date="2020" name="Fungal Divers.">
        <title>Resolving the Mortierellaceae phylogeny through synthesis of multi-gene phylogenetics and phylogenomics.</title>
        <authorList>
            <person name="Vandepol N."/>
            <person name="Liber J."/>
            <person name="Desiro A."/>
            <person name="Na H."/>
            <person name="Kennedy M."/>
            <person name="Barry K."/>
            <person name="Grigoriev I.V."/>
            <person name="Miller A.N."/>
            <person name="O'Donnell K."/>
            <person name="Stajich J.E."/>
            <person name="Bonito G."/>
        </authorList>
    </citation>
    <scope>NUCLEOTIDE SEQUENCE</scope>
    <source>
        <strain evidence="2">KOD948</strain>
    </source>
</reference>
<feature type="compositionally biased region" description="Polar residues" evidence="1">
    <location>
        <begin position="239"/>
        <end position="255"/>
    </location>
</feature>
<feature type="compositionally biased region" description="Low complexity" evidence="1">
    <location>
        <begin position="559"/>
        <end position="568"/>
    </location>
</feature>
<evidence type="ECO:0000256" key="1">
    <source>
        <dbReference type="SAM" id="MobiDB-lite"/>
    </source>
</evidence>
<evidence type="ECO:0000313" key="2">
    <source>
        <dbReference type="EMBL" id="KAG0249462.1"/>
    </source>
</evidence>
<feature type="compositionally biased region" description="Low complexity" evidence="1">
    <location>
        <begin position="734"/>
        <end position="748"/>
    </location>
</feature>
<feature type="region of interest" description="Disordered" evidence="1">
    <location>
        <begin position="728"/>
        <end position="769"/>
    </location>
</feature>
<feature type="compositionally biased region" description="Low complexity" evidence="1">
    <location>
        <begin position="212"/>
        <end position="225"/>
    </location>
</feature>
<protein>
    <submittedName>
        <fullName evidence="2">Uncharacterized protein</fullName>
    </submittedName>
</protein>